<protein>
    <submittedName>
        <fullName evidence="5">Tyrosine-type recombinase/integrase</fullName>
    </submittedName>
</protein>
<dbReference type="Gene3D" id="1.10.443.10">
    <property type="entry name" value="Intergrase catalytic core"/>
    <property type="match status" value="1"/>
</dbReference>
<keyword evidence="1" id="KW-0229">DNA integration</keyword>
<keyword evidence="3" id="KW-0233">DNA recombination</keyword>
<evidence type="ECO:0000259" key="4">
    <source>
        <dbReference type="PROSITE" id="PS51898"/>
    </source>
</evidence>
<sequence>MTIRKQNDGRYLVDMRPAGQKGKRIRRIFNRKSEALAFERYYLVRSQSPEWATNFTDRRLLSDLRKTWWDLFGYARNNAETEKRQLDKTIRQMGDPSVNRLTDRFILEFRAGRISGKLKASTINRDLYRLSGMFTELIKAGECKNNPFHRLEPLKEEPSAVTFLTREEISMLLEKLEGDSRKLALLCLNTGARFSEAANLTAEMVNNCRVTFIKTKNGKQRTIPVSPELEKEIKTKKLGQLFTVDYKWFSRRLKAIKPDLPDGQATHVLRHTFASHFIMNGGNIVVLKEILGHANIQQTMIYAHFAPEFLAQAVTLNPFSK</sequence>
<gene>
    <name evidence="5" type="ORF">GNC09_002548</name>
</gene>
<dbReference type="AlphaFoldDB" id="A0A737EYY5"/>
<comment type="caution">
    <text evidence="5">The sequence shown here is derived from an EMBL/GenBank/DDBJ whole genome shotgun (WGS) entry which is preliminary data.</text>
</comment>
<name>A0A737EYY5_SALER</name>
<accession>A0A737EYY5</accession>
<dbReference type="PANTHER" id="PTHR30349">
    <property type="entry name" value="PHAGE INTEGRASE-RELATED"/>
    <property type="match status" value="1"/>
</dbReference>
<keyword evidence="2" id="KW-0238">DNA-binding</keyword>
<feature type="domain" description="Tyr recombinase" evidence="4">
    <location>
        <begin position="159"/>
        <end position="315"/>
    </location>
</feature>
<dbReference type="PANTHER" id="PTHR30349:SF93">
    <property type="entry name" value="FELS-2 PROPHAGE PROTEIN"/>
    <property type="match status" value="1"/>
</dbReference>
<dbReference type="CDD" id="cd00796">
    <property type="entry name" value="INT_Rci_Hp1_C"/>
    <property type="match status" value="1"/>
</dbReference>
<dbReference type="Pfam" id="PF00589">
    <property type="entry name" value="Phage_integrase"/>
    <property type="match status" value="1"/>
</dbReference>
<evidence type="ECO:0000256" key="2">
    <source>
        <dbReference type="ARBA" id="ARBA00023125"/>
    </source>
</evidence>
<dbReference type="PROSITE" id="PS51898">
    <property type="entry name" value="TYR_RECOMBINASE"/>
    <property type="match status" value="1"/>
</dbReference>
<dbReference type="SUPFAM" id="SSF56349">
    <property type="entry name" value="DNA breaking-rejoining enzymes"/>
    <property type="match status" value="1"/>
</dbReference>
<dbReference type="GO" id="GO:0015074">
    <property type="term" value="P:DNA integration"/>
    <property type="evidence" value="ECO:0007669"/>
    <property type="project" value="UniProtKB-KW"/>
</dbReference>
<dbReference type="EMBL" id="DAATDB010000015">
    <property type="protein sequence ID" value="HAE8102532.1"/>
    <property type="molecule type" value="Genomic_DNA"/>
</dbReference>
<dbReference type="InterPro" id="IPR011010">
    <property type="entry name" value="DNA_brk_join_enz"/>
</dbReference>
<dbReference type="GO" id="GO:0003677">
    <property type="term" value="F:DNA binding"/>
    <property type="evidence" value="ECO:0007669"/>
    <property type="project" value="UniProtKB-KW"/>
</dbReference>
<reference evidence="5" key="2">
    <citation type="submission" date="2018-07" db="EMBL/GenBank/DDBJ databases">
        <authorList>
            <consortium name="NCBI Pathogen Detection Project"/>
        </authorList>
    </citation>
    <scope>NUCLEOTIDE SEQUENCE</scope>
    <source>
        <strain evidence="5">1363-65</strain>
    </source>
</reference>
<dbReference type="InterPro" id="IPR050090">
    <property type="entry name" value="Tyrosine_recombinase_XerCD"/>
</dbReference>
<dbReference type="InterPro" id="IPR010998">
    <property type="entry name" value="Integrase_recombinase_N"/>
</dbReference>
<evidence type="ECO:0000256" key="1">
    <source>
        <dbReference type="ARBA" id="ARBA00022908"/>
    </source>
</evidence>
<dbReference type="Gene3D" id="1.10.150.130">
    <property type="match status" value="1"/>
</dbReference>
<dbReference type="InterPro" id="IPR057084">
    <property type="entry name" value="Int_N"/>
</dbReference>
<evidence type="ECO:0000313" key="5">
    <source>
        <dbReference type="EMBL" id="HAE8102532.1"/>
    </source>
</evidence>
<evidence type="ECO:0000256" key="3">
    <source>
        <dbReference type="ARBA" id="ARBA00023172"/>
    </source>
</evidence>
<dbReference type="InterPro" id="IPR013762">
    <property type="entry name" value="Integrase-like_cat_sf"/>
</dbReference>
<dbReference type="Pfam" id="PF24624">
    <property type="entry name" value="Int_N"/>
    <property type="match status" value="1"/>
</dbReference>
<dbReference type="GO" id="GO:0006310">
    <property type="term" value="P:DNA recombination"/>
    <property type="evidence" value="ECO:0007669"/>
    <property type="project" value="UniProtKB-KW"/>
</dbReference>
<dbReference type="InterPro" id="IPR002104">
    <property type="entry name" value="Integrase_catalytic"/>
</dbReference>
<organism evidence="5">
    <name type="scientific">Salmonella enterica subsp. indica serovar 45:a:e,n,x</name>
    <dbReference type="NCBI Taxonomy" id="1307500"/>
    <lineage>
        <taxon>Bacteria</taxon>
        <taxon>Pseudomonadati</taxon>
        <taxon>Pseudomonadota</taxon>
        <taxon>Gammaproteobacteria</taxon>
        <taxon>Enterobacterales</taxon>
        <taxon>Enterobacteriaceae</taxon>
        <taxon>Salmonella</taxon>
    </lineage>
</organism>
<reference evidence="5" key="1">
    <citation type="journal article" date="2018" name="Genome Biol.">
        <title>SKESA: strategic k-mer extension for scrupulous assemblies.</title>
        <authorList>
            <person name="Souvorov A."/>
            <person name="Agarwala R."/>
            <person name="Lipman D.J."/>
        </authorList>
    </citation>
    <scope>NUCLEOTIDE SEQUENCE</scope>
    <source>
        <strain evidence="5">1363-65</strain>
    </source>
</reference>
<proteinExistence type="predicted"/>